<keyword evidence="3" id="KW-1185">Reference proteome</keyword>
<dbReference type="SUPFAM" id="SSF46785">
    <property type="entry name" value="Winged helix' DNA-binding domain"/>
    <property type="match status" value="1"/>
</dbReference>
<protein>
    <submittedName>
        <fullName evidence="2">MarR family transcriptional regulator</fullName>
    </submittedName>
</protein>
<name>A0ABT7WHI4_9FLAO</name>
<dbReference type="InterPro" id="IPR000835">
    <property type="entry name" value="HTH_MarR-typ"/>
</dbReference>
<evidence type="ECO:0000259" key="1">
    <source>
        <dbReference type="PROSITE" id="PS50995"/>
    </source>
</evidence>
<evidence type="ECO:0000313" key="3">
    <source>
        <dbReference type="Proteomes" id="UP001174839"/>
    </source>
</evidence>
<dbReference type="Gene3D" id="1.10.10.10">
    <property type="entry name" value="Winged helix-like DNA-binding domain superfamily/Winged helix DNA-binding domain"/>
    <property type="match status" value="1"/>
</dbReference>
<accession>A0ABT7WHI4</accession>
<dbReference type="InterPro" id="IPR036390">
    <property type="entry name" value="WH_DNA-bd_sf"/>
</dbReference>
<dbReference type="InterPro" id="IPR036388">
    <property type="entry name" value="WH-like_DNA-bd_sf"/>
</dbReference>
<dbReference type="InterPro" id="IPR039422">
    <property type="entry name" value="MarR/SlyA-like"/>
</dbReference>
<dbReference type="PROSITE" id="PS50995">
    <property type="entry name" value="HTH_MARR_2"/>
    <property type="match status" value="1"/>
</dbReference>
<dbReference type="PANTHER" id="PTHR33164">
    <property type="entry name" value="TRANSCRIPTIONAL REGULATOR, MARR FAMILY"/>
    <property type="match status" value="1"/>
</dbReference>
<organism evidence="2 3">
    <name type="scientific">Robiginitalea aurantiaca</name>
    <dbReference type="NCBI Taxonomy" id="3056915"/>
    <lineage>
        <taxon>Bacteria</taxon>
        <taxon>Pseudomonadati</taxon>
        <taxon>Bacteroidota</taxon>
        <taxon>Flavobacteriia</taxon>
        <taxon>Flavobacteriales</taxon>
        <taxon>Flavobacteriaceae</taxon>
        <taxon>Robiginitalea</taxon>
    </lineage>
</organism>
<evidence type="ECO:0000313" key="2">
    <source>
        <dbReference type="EMBL" id="MDM9632386.1"/>
    </source>
</evidence>
<sequence>MNVEERIKTTTALPLGRRTIIHITLVNNHIQDVLFQALKPFDLSIQQFNVLRILRGQKGEPANLSTLNERMVSRMSNTTRLVDKLISKGYAVRNTCPENRRKVEIRLTKEGLSALAEMDQVVEQAEKDLLNAMSPEDLNTLNNLLDKIEYSYE</sequence>
<dbReference type="PANTHER" id="PTHR33164:SF43">
    <property type="entry name" value="HTH-TYPE TRANSCRIPTIONAL REPRESSOR YETL"/>
    <property type="match status" value="1"/>
</dbReference>
<gene>
    <name evidence="2" type="ORF">QU605_12950</name>
</gene>
<dbReference type="SMART" id="SM00347">
    <property type="entry name" value="HTH_MARR"/>
    <property type="match status" value="1"/>
</dbReference>
<dbReference type="Pfam" id="PF01047">
    <property type="entry name" value="MarR"/>
    <property type="match status" value="1"/>
</dbReference>
<comment type="caution">
    <text evidence="2">The sequence shown here is derived from an EMBL/GenBank/DDBJ whole genome shotgun (WGS) entry which is preliminary data.</text>
</comment>
<dbReference type="PRINTS" id="PR00598">
    <property type="entry name" value="HTHMARR"/>
</dbReference>
<proteinExistence type="predicted"/>
<dbReference type="Proteomes" id="UP001174839">
    <property type="component" value="Unassembled WGS sequence"/>
</dbReference>
<dbReference type="EMBL" id="JAUDUY010000008">
    <property type="protein sequence ID" value="MDM9632386.1"/>
    <property type="molecule type" value="Genomic_DNA"/>
</dbReference>
<reference evidence="2" key="1">
    <citation type="submission" date="2023-06" db="EMBL/GenBank/DDBJ databases">
        <title>Robiginitalea aurantiacus sp. nov. and Algoriphagus sediminis sp. nov., isolated from coastal sediment.</title>
        <authorList>
            <person name="Zhou Z.Y."/>
            <person name="An J."/>
            <person name="Jia Y.W."/>
            <person name="Du Z.J."/>
        </authorList>
    </citation>
    <scope>NUCLEOTIDE SEQUENCE</scope>
    <source>
        <strain evidence="2">M39</strain>
    </source>
</reference>
<feature type="domain" description="HTH marR-type" evidence="1">
    <location>
        <begin position="1"/>
        <end position="150"/>
    </location>
</feature>